<feature type="domain" description="N-acetyltransferase" evidence="3">
    <location>
        <begin position="3"/>
        <end position="150"/>
    </location>
</feature>
<dbReference type="InterPro" id="IPR050832">
    <property type="entry name" value="Bact_Acetyltransf"/>
</dbReference>
<proteinExistence type="predicted"/>
<gene>
    <name evidence="4" type="ORF">JYB88_07090</name>
</gene>
<protein>
    <submittedName>
        <fullName evidence="4">GNAT family N-acetyltransferase</fullName>
    </submittedName>
</protein>
<sequence length="150" mass="16802">MTFRIQQAGKEHLAQLASLFDEYRQFYGQDANPDRAKAFISARMEESSSILFIATDRQGLGLGFAQVYPSFSSVAAMPIFILNDLYVTQYARCVGVGKGLIGLVKQFAQEKGVTRIKLETAVDNTRAQALYQAQGFVREQGFFSYHLDIQ</sequence>
<keyword evidence="1" id="KW-0808">Transferase</keyword>
<dbReference type="AlphaFoldDB" id="A0A974XQ81"/>
<dbReference type="PROSITE" id="PS51186">
    <property type="entry name" value="GNAT"/>
    <property type="match status" value="1"/>
</dbReference>
<dbReference type="Gene3D" id="3.40.630.30">
    <property type="match status" value="1"/>
</dbReference>
<dbReference type="PANTHER" id="PTHR43877">
    <property type="entry name" value="AMINOALKYLPHOSPHONATE N-ACETYLTRANSFERASE-RELATED-RELATED"/>
    <property type="match status" value="1"/>
</dbReference>
<evidence type="ECO:0000313" key="4">
    <source>
        <dbReference type="EMBL" id="QSX31388.1"/>
    </source>
</evidence>
<dbReference type="EMBL" id="CP071504">
    <property type="protein sequence ID" value="QSX31388.1"/>
    <property type="molecule type" value="Genomic_DNA"/>
</dbReference>
<dbReference type="RefSeq" id="WP_207325952.1">
    <property type="nucleotide sequence ID" value="NZ_CP071504.1"/>
</dbReference>
<dbReference type="Pfam" id="PF00583">
    <property type="entry name" value="Acetyltransf_1"/>
    <property type="match status" value="1"/>
</dbReference>
<evidence type="ECO:0000256" key="2">
    <source>
        <dbReference type="ARBA" id="ARBA00023315"/>
    </source>
</evidence>
<dbReference type="InterPro" id="IPR016181">
    <property type="entry name" value="Acyl_CoA_acyltransferase"/>
</dbReference>
<dbReference type="KEGG" id="scyp:JYB88_07090"/>
<keyword evidence="5" id="KW-1185">Reference proteome</keyword>
<dbReference type="Proteomes" id="UP000663281">
    <property type="component" value="Chromosome"/>
</dbReference>
<reference evidence="4 5" key="1">
    <citation type="submission" date="2021-03" db="EMBL/GenBank/DDBJ databases">
        <title>Novel species identification of genus Shewanella.</title>
        <authorList>
            <person name="Liu G."/>
            <person name="Zhang Q."/>
        </authorList>
    </citation>
    <scope>NUCLEOTIDE SEQUENCE [LARGE SCALE GENOMIC DNA]</scope>
    <source>
        <strain evidence="4 5">FJAT-53726</strain>
    </source>
</reference>
<evidence type="ECO:0000256" key="1">
    <source>
        <dbReference type="ARBA" id="ARBA00022679"/>
    </source>
</evidence>
<organism evidence="4 5">
    <name type="scientific">Shewanella cyperi</name>
    <dbReference type="NCBI Taxonomy" id="2814292"/>
    <lineage>
        <taxon>Bacteria</taxon>
        <taxon>Pseudomonadati</taxon>
        <taxon>Pseudomonadota</taxon>
        <taxon>Gammaproteobacteria</taxon>
        <taxon>Alteromonadales</taxon>
        <taxon>Shewanellaceae</taxon>
        <taxon>Shewanella</taxon>
    </lineage>
</organism>
<keyword evidence="2" id="KW-0012">Acyltransferase</keyword>
<dbReference type="GO" id="GO:0016747">
    <property type="term" value="F:acyltransferase activity, transferring groups other than amino-acyl groups"/>
    <property type="evidence" value="ECO:0007669"/>
    <property type="project" value="InterPro"/>
</dbReference>
<name>A0A974XQ81_9GAMM</name>
<dbReference type="InterPro" id="IPR000182">
    <property type="entry name" value="GNAT_dom"/>
</dbReference>
<dbReference type="SUPFAM" id="SSF55729">
    <property type="entry name" value="Acyl-CoA N-acyltransferases (Nat)"/>
    <property type="match status" value="1"/>
</dbReference>
<evidence type="ECO:0000313" key="5">
    <source>
        <dbReference type="Proteomes" id="UP000663281"/>
    </source>
</evidence>
<evidence type="ECO:0000259" key="3">
    <source>
        <dbReference type="PROSITE" id="PS51186"/>
    </source>
</evidence>
<accession>A0A974XQ81</accession>
<dbReference type="PANTHER" id="PTHR43877:SF2">
    <property type="entry name" value="AMINOALKYLPHOSPHONATE N-ACETYLTRANSFERASE-RELATED"/>
    <property type="match status" value="1"/>
</dbReference>